<dbReference type="PROSITE" id="PS51482">
    <property type="entry name" value="DEGV"/>
    <property type="match status" value="1"/>
</dbReference>
<dbReference type="Pfam" id="PF02645">
    <property type="entry name" value="DegV"/>
    <property type="match status" value="1"/>
</dbReference>
<evidence type="ECO:0000256" key="1">
    <source>
        <dbReference type="ARBA" id="ARBA00023121"/>
    </source>
</evidence>
<dbReference type="InterPro" id="IPR043168">
    <property type="entry name" value="DegV_C"/>
</dbReference>
<dbReference type="GO" id="GO:0008289">
    <property type="term" value="F:lipid binding"/>
    <property type="evidence" value="ECO:0007669"/>
    <property type="project" value="UniProtKB-KW"/>
</dbReference>
<dbReference type="EMBL" id="VDGG01000070">
    <property type="protein sequence ID" value="TQR05525.1"/>
    <property type="molecule type" value="Genomic_DNA"/>
</dbReference>
<dbReference type="Proteomes" id="UP000318937">
    <property type="component" value="Unassembled WGS sequence"/>
</dbReference>
<dbReference type="InterPro" id="IPR003797">
    <property type="entry name" value="DegV"/>
</dbReference>
<sequence>MTLKKIAWVVDSTAYMNSLLKDHSDVYEIPLNIHFGQQQFIDGVDLTSEQLYERIRNGTDPVKTSQPSAGEFAELYTKLSKEYESIIAIHVSNSLSGTISSSLSGAEIAEVQMECVDSFSLSAGITGLVEKGLELQAQGLPFDEIASMLRKEATKFRNYILIGNLTQLYKGGRLSSAQFYLGSLLKIKPIIQINNKGELQELDKVRSQKKAVQYLIDRVVESVEQEDAKLVYIMHSNALTQAESLRDAILLQSPTIKIEIGEISTVLAVHAGEETLAVLWYVP</sequence>
<dbReference type="PANTHER" id="PTHR33434">
    <property type="entry name" value="DEGV DOMAIN-CONTAINING PROTEIN DR_1986-RELATED"/>
    <property type="match status" value="1"/>
</dbReference>
<dbReference type="PANTHER" id="PTHR33434:SF2">
    <property type="entry name" value="FATTY ACID-BINDING PROTEIN TM_1468"/>
    <property type="match status" value="1"/>
</dbReference>
<evidence type="ECO:0000313" key="3">
    <source>
        <dbReference type="Proteomes" id="UP000318937"/>
    </source>
</evidence>
<keyword evidence="3" id="KW-1185">Reference proteome</keyword>
<name>A0A544SJZ6_9BACI</name>
<comment type="caution">
    <text evidence="2">The sequence shown here is derived from an EMBL/GenBank/DDBJ whole genome shotgun (WGS) entry which is preliminary data.</text>
</comment>
<keyword evidence="1" id="KW-0446">Lipid-binding</keyword>
<dbReference type="OrthoDB" id="9775494at2"/>
<dbReference type="RefSeq" id="WP_142609253.1">
    <property type="nucleotide sequence ID" value="NZ_VDGG01000070.1"/>
</dbReference>
<dbReference type="NCBIfam" id="TIGR00762">
    <property type="entry name" value="DegV"/>
    <property type="match status" value="1"/>
</dbReference>
<dbReference type="AlphaFoldDB" id="A0A544SJZ6"/>
<reference evidence="2 3" key="1">
    <citation type="submission" date="2019-05" db="EMBL/GenBank/DDBJ databases">
        <title>Psychrobacillus vulpis sp. nov., a new species isolated from feces of a red fox that inhabits in The Tablas de Daimiel Natural Park, Albacete, Spain.</title>
        <authorList>
            <person name="Rodriguez M."/>
            <person name="Reina J.C."/>
            <person name="Bejar V."/>
            <person name="Llamas I."/>
        </authorList>
    </citation>
    <scope>NUCLEOTIDE SEQUENCE [LARGE SCALE GENOMIC DNA]</scope>
    <source>
        <strain evidence="2 3">NHI-2</strain>
    </source>
</reference>
<proteinExistence type="predicted"/>
<dbReference type="Gene3D" id="3.30.1180.10">
    <property type="match status" value="1"/>
</dbReference>
<dbReference type="InterPro" id="IPR050270">
    <property type="entry name" value="DegV_domain_contain"/>
</dbReference>
<accession>A0A544SJZ6</accession>
<dbReference type="Gene3D" id="3.40.50.10170">
    <property type="match status" value="1"/>
</dbReference>
<evidence type="ECO:0000313" key="2">
    <source>
        <dbReference type="EMBL" id="TQR05525.1"/>
    </source>
</evidence>
<dbReference type="SUPFAM" id="SSF82549">
    <property type="entry name" value="DAK1/DegV-like"/>
    <property type="match status" value="1"/>
</dbReference>
<protein>
    <submittedName>
        <fullName evidence="2">DegV family protein</fullName>
    </submittedName>
</protein>
<organism evidence="2 3">
    <name type="scientific">Psychrobacillus soli</name>
    <dbReference type="NCBI Taxonomy" id="1543965"/>
    <lineage>
        <taxon>Bacteria</taxon>
        <taxon>Bacillati</taxon>
        <taxon>Bacillota</taxon>
        <taxon>Bacilli</taxon>
        <taxon>Bacillales</taxon>
        <taxon>Bacillaceae</taxon>
        <taxon>Psychrobacillus</taxon>
    </lineage>
</organism>
<gene>
    <name evidence="2" type="ORF">FG383_19675</name>
</gene>